<keyword evidence="2" id="KW-1185">Reference proteome</keyword>
<dbReference type="AlphaFoldDB" id="A0A4R6Y4J2"/>
<accession>A0A4R6Y4J2</accession>
<organism evidence="1 2">
    <name type="scientific">Aquamicrobium defluvii</name>
    <dbReference type="NCBI Taxonomy" id="69279"/>
    <lineage>
        <taxon>Bacteria</taxon>
        <taxon>Pseudomonadati</taxon>
        <taxon>Pseudomonadota</taxon>
        <taxon>Alphaproteobacteria</taxon>
        <taxon>Hyphomicrobiales</taxon>
        <taxon>Phyllobacteriaceae</taxon>
        <taxon>Aquamicrobium</taxon>
    </lineage>
</organism>
<evidence type="ECO:0000313" key="2">
    <source>
        <dbReference type="Proteomes" id="UP000294958"/>
    </source>
</evidence>
<dbReference type="EMBL" id="SNZF01000054">
    <property type="protein sequence ID" value="TDR28930.1"/>
    <property type="molecule type" value="Genomic_DNA"/>
</dbReference>
<dbReference type="OrthoDB" id="8455903at2"/>
<reference evidence="1 2" key="1">
    <citation type="submission" date="2019-03" db="EMBL/GenBank/DDBJ databases">
        <title>Genomic Encyclopedia of Type Strains, Phase IV (KMG-IV): sequencing the most valuable type-strain genomes for metagenomic binning, comparative biology and taxonomic classification.</title>
        <authorList>
            <person name="Goeker M."/>
        </authorList>
    </citation>
    <scope>NUCLEOTIDE SEQUENCE [LARGE SCALE GENOMIC DNA]</scope>
    <source>
        <strain evidence="1 2">DSM 11603</strain>
    </source>
</reference>
<comment type="caution">
    <text evidence="1">The sequence shown here is derived from an EMBL/GenBank/DDBJ whole genome shotgun (WGS) entry which is preliminary data.</text>
</comment>
<dbReference type="RefSeq" id="WP_133676317.1">
    <property type="nucleotide sequence ID" value="NZ_SNZF01000054.1"/>
</dbReference>
<proteinExistence type="predicted"/>
<name>A0A4R6Y4J2_9HYPH</name>
<protein>
    <submittedName>
        <fullName evidence="1">Uncharacterized protein</fullName>
    </submittedName>
</protein>
<evidence type="ECO:0000313" key="1">
    <source>
        <dbReference type="EMBL" id="TDR28930.1"/>
    </source>
</evidence>
<sequence length="120" mass="14483">MADLSKIHQNKAPVRRHYLAEWLEVRQMTPVELLDVLNDAERWENFKPIDKSQVYRWLKGQLPQSAQQERIARALEMENPADLLRDPLDDWFAKFFRDRNREEMEKMKQMLEIAFPRKSA</sequence>
<gene>
    <name evidence="1" type="ORF">DES43_15417</name>
</gene>
<dbReference type="Proteomes" id="UP000294958">
    <property type="component" value="Unassembled WGS sequence"/>
</dbReference>